<feature type="domain" description="DUF4780" evidence="2">
    <location>
        <begin position="69"/>
        <end position="245"/>
    </location>
</feature>
<dbReference type="Pfam" id="PF16012">
    <property type="entry name" value="DUF4780"/>
    <property type="match status" value="1"/>
</dbReference>
<accession>A0A6I8W5W5</accession>
<reference evidence="4" key="1">
    <citation type="submission" date="2025-08" db="UniProtKB">
        <authorList>
            <consortium name="RefSeq"/>
        </authorList>
    </citation>
    <scope>IDENTIFICATION</scope>
    <source>
        <strain evidence="4">MV-25-SWS-2005</strain>
        <tissue evidence="4">Whole body</tissue>
    </source>
</reference>
<feature type="region of interest" description="Disordered" evidence="1">
    <location>
        <begin position="1"/>
        <end position="66"/>
    </location>
</feature>
<keyword evidence="3" id="KW-1185">Reference proteome</keyword>
<dbReference type="KEGG" id="dpo:117184577"/>
<dbReference type="Proteomes" id="UP000001819">
    <property type="component" value="Chromosome X"/>
</dbReference>
<sequence>MSEHVHQNEQCLPNITPDKGNKRCIRQQGGGDVGHQDTPASKRQRGPKVATPQPKTRKPRQKAMSEVSKRHLIVAFIDCSDENGKMTPAQWKLVHAQLVEALFSRMEEDPSAPMPTFDGAGWLNGVKILKCNDDPTRQWLVQKVSLLEALWDGAKLEVVILTGLIPSIPIAKVLFPIAVQGERALKLLQRQNPDVPKADWKVLHAGSPLPNEGGQHVILQISKEAEDILYPKIGKMAWGVGSVYLRLKKRHPEDKDAHTLQARSRRT</sequence>
<evidence type="ECO:0000259" key="2">
    <source>
        <dbReference type="Pfam" id="PF16012"/>
    </source>
</evidence>
<organism evidence="3 4">
    <name type="scientific">Drosophila pseudoobscura pseudoobscura</name>
    <name type="common">Fruit fly</name>
    <dbReference type="NCBI Taxonomy" id="46245"/>
    <lineage>
        <taxon>Eukaryota</taxon>
        <taxon>Metazoa</taxon>
        <taxon>Ecdysozoa</taxon>
        <taxon>Arthropoda</taxon>
        <taxon>Hexapoda</taxon>
        <taxon>Insecta</taxon>
        <taxon>Pterygota</taxon>
        <taxon>Neoptera</taxon>
        <taxon>Endopterygota</taxon>
        <taxon>Diptera</taxon>
        <taxon>Brachycera</taxon>
        <taxon>Muscomorpha</taxon>
        <taxon>Ephydroidea</taxon>
        <taxon>Drosophilidae</taxon>
        <taxon>Drosophila</taxon>
        <taxon>Sophophora</taxon>
    </lineage>
</organism>
<protein>
    <recommendedName>
        <fullName evidence="2">DUF4780 domain-containing protein</fullName>
    </recommendedName>
</protein>
<name>A0A6I8W5W5_DROPS</name>
<evidence type="ECO:0000256" key="1">
    <source>
        <dbReference type="SAM" id="MobiDB-lite"/>
    </source>
</evidence>
<dbReference type="InParanoid" id="A0A6I8W5W5"/>
<evidence type="ECO:0000313" key="4">
    <source>
        <dbReference type="RefSeq" id="XP_033238746.1"/>
    </source>
</evidence>
<dbReference type="AlphaFoldDB" id="A0A6I8W5W5"/>
<dbReference type="InterPro" id="IPR031961">
    <property type="entry name" value="DUF4780"/>
</dbReference>
<proteinExistence type="predicted"/>
<gene>
    <name evidence="4" type="primary">LOC117184577</name>
</gene>
<dbReference type="RefSeq" id="XP_033238746.1">
    <property type="nucleotide sequence ID" value="XM_033382855.1"/>
</dbReference>
<evidence type="ECO:0000313" key="3">
    <source>
        <dbReference type="Proteomes" id="UP000001819"/>
    </source>
</evidence>